<dbReference type="Proteomes" id="UP000799440">
    <property type="component" value="Unassembled WGS sequence"/>
</dbReference>
<dbReference type="OrthoDB" id="3549294at2759"/>
<feature type="compositionally biased region" description="Acidic residues" evidence="1">
    <location>
        <begin position="134"/>
        <end position="150"/>
    </location>
</feature>
<gene>
    <name evidence="2" type="ORF">M011DRAFT_527130</name>
</gene>
<reference evidence="2" key="1">
    <citation type="journal article" date="2020" name="Stud. Mycol.">
        <title>101 Dothideomycetes genomes: a test case for predicting lifestyles and emergence of pathogens.</title>
        <authorList>
            <person name="Haridas S."/>
            <person name="Albert R."/>
            <person name="Binder M."/>
            <person name="Bloem J."/>
            <person name="Labutti K."/>
            <person name="Salamov A."/>
            <person name="Andreopoulos B."/>
            <person name="Baker S."/>
            <person name="Barry K."/>
            <person name="Bills G."/>
            <person name="Bluhm B."/>
            <person name="Cannon C."/>
            <person name="Castanera R."/>
            <person name="Culley D."/>
            <person name="Daum C."/>
            <person name="Ezra D."/>
            <person name="Gonzalez J."/>
            <person name="Henrissat B."/>
            <person name="Kuo A."/>
            <person name="Liang C."/>
            <person name="Lipzen A."/>
            <person name="Lutzoni F."/>
            <person name="Magnuson J."/>
            <person name="Mondo S."/>
            <person name="Nolan M."/>
            <person name="Ohm R."/>
            <person name="Pangilinan J."/>
            <person name="Park H.-J."/>
            <person name="Ramirez L."/>
            <person name="Alfaro M."/>
            <person name="Sun H."/>
            <person name="Tritt A."/>
            <person name="Yoshinaga Y."/>
            <person name="Zwiers L.-H."/>
            <person name="Turgeon B."/>
            <person name="Goodwin S."/>
            <person name="Spatafora J."/>
            <person name="Crous P."/>
            <person name="Grigoriev I."/>
        </authorList>
    </citation>
    <scope>NUCLEOTIDE SEQUENCE</scope>
    <source>
        <strain evidence="2">CBS 119925</strain>
    </source>
</reference>
<dbReference type="AlphaFoldDB" id="A0A6A6VB28"/>
<name>A0A6A6VB28_9PLEO</name>
<protein>
    <submittedName>
        <fullName evidence="2">Uncharacterized protein</fullName>
    </submittedName>
</protein>
<proteinExistence type="predicted"/>
<evidence type="ECO:0000313" key="3">
    <source>
        <dbReference type="Proteomes" id="UP000799440"/>
    </source>
</evidence>
<organism evidence="2 3">
    <name type="scientific">Sporormia fimetaria CBS 119925</name>
    <dbReference type="NCBI Taxonomy" id="1340428"/>
    <lineage>
        <taxon>Eukaryota</taxon>
        <taxon>Fungi</taxon>
        <taxon>Dikarya</taxon>
        <taxon>Ascomycota</taxon>
        <taxon>Pezizomycotina</taxon>
        <taxon>Dothideomycetes</taxon>
        <taxon>Pleosporomycetidae</taxon>
        <taxon>Pleosporales</taxon>
        <taxon>Sporormiaceae</taxon>
        <taxon>Sporormia</taxon>
    </lineage>
</organism>
<feature type="region of interest" description="Disordered" evidence="1">
    <location>
        <begin position="134"/>
        <end position="166"/>
    </location>
</feature>
<evidence type="ECO:0000256" key="1">
    <source>
        <dbReference type="SAM" id="MobiDB-lite"/>
    </source>
</evidence>
<dbReference type="EMBL" id="MU006578">
    <property type="protein sequence ID" value="KAF2746347.1"/>
    <property type="molecule type" value="Genomic_DNA"/>
</dbReference>
<feature type="compositionally biased region" description="Basic and acidic residues" evidence="1">
    <location>
        <begin position="151"/>
        <end position="165"/>
    </location>
</feature>
<sequence length="179" mass="20256">MSATLFVWIQRPREASICPWQPFGSIPLEDADIEVREQIQCGHHFVYDGWQWDLEDGGDAKDESYGYAGRELTRPSGTLPTSKTLDLASEFDTASITATQSIFSWLRQDGWPVAEREIYQHLWLYFWNNRDVDGGSDEESDGDSGGDSEDSVSRKDSQGLNRRIEAWSSEVEAGDILLE</sequence>
<accession>A0A6A6VB28</accession>
<evidence type="ECO:0000313" key="2">
    <source>
        <dbReference type="EMBL" id="KAF2746347.1"/>
    </source>
</evidence>
<keyword evidence="3" id="KW-1185">Reference proteome</keyword>